<protein>
    <recommendedName>
        <fullName evidence="4 6">Signal peptidase I</fullName>
        <ecNumber evidence="3 6">3.4.21.89</ecNumber>
    </recommendedName>
</protein>
<dbReference type="AlphaFoldDB" id="A0A9W6EVW6"/>
<reference evidence="8" key="1">
    <citation type="submission" date="2022-07" db="EMBL/GenBank/DDBJ databases">
        <title>Taxonomy of Novel Oxalotrophic and Methylotrophic Bacteria.</title>
        <authorList>
            <person name="Sahin N."/>
            <person name="Tani A."/>
        </authorList>
    </citation>
    <scope>NUCLEOTIDE SEQUENCE</scope>
    <source>
        <strain evidence="8">AM327</strain>
    </source>
</reference>
<dbReference type="EC" id="3.4.21.89" evidence="3 6"/>
<dbReference type="GO" id="GO:0009003">
    <property type="term" value="F:signal peptidase activity"/>
    <property type="evidence" value="ECO:0007669"/>
    <property type="project" value="UniProtKB-EC"/>
</dbReference>
<gene>
    <name evidence="8" type="ORF">NBRC110019_20720</name>
</gene>
<dbReference type="EMBL" id="BRVP01000013">
    <property type="protein sequence ID" value="GLB53032.1"/>
    <property type="molecule type" value="Genomic_DNA"/>
</dbReference>
<dbReference type="InterPro" id="IPR000223">
    <property type="entry name" value="Pept_S26A_signal_pept_1"/>
</dbReference>
<dbReference type="InterPro" id="IPR019758">
    <property type="entry name" value="Pept_S26A_signal_pept_1_CS"/>
</dbReference>
<dbReference type="GO" id="GO:0004252">
    <property type="term" value="F:serine-type endopeptidase activity"/>
    <property type="evidence" value="ECO:0007669"/>
    <property type="project" value="InterPro"/>
</dbReference>
<evidence type="ECO:0000256" key="2">
    <source>
        <dbReference type="ARBA" id="ARBA00009370"/>
    </source>
</evidence>
<dbReference type="PRINTS" id="PR00727">
    <property type="entry name" value="LEADERPTASE"/>
</dbReference>
<dbReference type="PROSITE" id="PS00761">
    <property type="entry name" value="SPASE_I_3"/>
    <property type="match status" value="1"/>
</dbReference>
<keyword evidence="5 6" id="KW-0378">Hydrolase</keyword>
<evidence type="ECO:0000256" key="1">
    <source>
        <dbReference type="ARBA" id="ARBA00000677"/>
    </source>
</evidence>
<dbReference type="NCBIfam" id="TIGR02227">
    <property type="entry name" value="sigpep_I_bact"/>
    <property type="match status" value="1"/>
</dbReference>
<name>A0A9W6EVW6_9FLAO</name>
<dbReference type="Pfam" id="PF10502">
    <property type="entry name" value="Peptidase_S26"/>
    <property type="match status" value="1"/>
</dbReference>
<sequence length="205" mass="23073">MGIIAAYFLVTQLHFLSIYTISSSSSAPNLLPGEIVFSSNLKEPERYDFVVFKLPDSTSNMVQRVCGMPGDTIEIFQSNLYVGEYSPDDKDFKVKHFYIIHKNLLYSISDMEYRQGHPIGNDSVFIGLTAKENKIVGEPEIAIPDVPNPIMKNKYGKPWGLVNFGPYIVPENSVFVLGDNRENSRDSRYFGCVAKNDIVGTILFK</sequence>
<comment type="similarity">
    <text evidence="2 6">Belongs to the peptidase S26 family.</text>
</comment>
<keyword evidence="9" id="KW-1185">Reference proteome</keyword>
<organism evidence="8 9">
    <name type="scientific">Neptunitalea chrysea</name>
    <dbReference type="NCBI Taxonomy" id="1647581"/>
    <lineage>
        <taxon>Bacteria</taxon>
        <taxon>Pseudomonadati</taxon>
        <taxon>Bacteroidota</taxon>
        <taxon>Flavobacteriia</taxon>
        <taxon>Flavobacteriales</taxon>
        <taxon>Flavobacteriaceae</taxon>
        <taxon>Neptunitalea</taxon>
    </lineage>
</organism>
<evidence type="ECO:0000313" key="9">
    <source>
        <dbReference type="Proteomes" id="UP001143545"/>
    </source>
</evidence>
<dbReference type="Gene3D" id="2.10.109.10">
    <property type="entry name" value="Umud Fragment, subunit A"/>
    <property type="match status" value="1"/>
</dbReference>
<feature type="domain" description="Peptidase S26" evidence="7">
    <location>
        <begin position="3"/>
        <end position="203"/>
    </location>
</feature>
<evidence type="ECO:0000256" key="4">
    <source>
        <dbReference type="ARBA" id="ARBA00019232"/>
    </source>
</evidence>
<dbReference type="PANTHER" id="PTHR43390">
    <property type="entry name" value="SIGNAL PEPTIDASE I"/>
    <property type="match status" value="1"/>
</dbReference>
<dbReference type="GO" id="GO:0016020">
    <property type="term" value="C:membrane"/>
    <property type="evidence" value="ECO:0007669"/>
    <property type="project" value="UniProtKB-SubCell"/>
</dbReference>
<evidence type="ECO:0000313" key="8">
    <source>
        <dbReference type="EMBL" id="GLB53032.1"/>
    </source>
</evidence>
<dbReference type="CDD" id="cd06530">
    <property type="entry name" value="S26_SPase_I"/>
    <property type="match status" value="1"/>
</dbReference>
<evidence type="ECO:0000256" key="5">
    <source>
        <dbReference type="ARBA" id="ARBA00022801"/>
    </source>
</evidence>
<evidence type="ECO:0000256" key="6">
    <source>
        <dbReference type="RuleBase" id="RU362042"/>
    </source>
</evidence>
<dbReference type="InterPro" id="IPR036286">
    <property type="entry name" value="LexA/Signal_pep-like_sf"/>
</dbReference>
<proteinExistence type="inferred from homology"/>
<dbReference type="Proteomes" id="UP001143545">
    <property type="component" value="Unassembled WGS sequence"/>
</dbReference>
<dbReference type="SUPFAM" id="SSF51306">
    <property type="entry name" value="LexA/Signal peptidase"/>
    <property type="match status" value="1"/>
</dbReference>
<keyword evidence="6" id="KW-0645">Protease</keyword>
<evidence type="ECO:0000259" key="7">
    <source>
        <dbReference type="Pfam" id="PF10502"/>
    </source>
</evidence>
<evidence type="ECO:0000256" key="3">
    <source>
        <dbReference type="ARBA" id="ARBA00013208"/>
    </source>
</evidence>
<dbReference type="InterPro" id="IPR019533">
    <property type="entry name" value="Peptidase_S26"/>
</dbReference>
<dbReference type="GO" id="GO:0006465">
    <property type="term" value="P:signal peptide processing"/>
    <property type="evidence" value="ECO:0007669"/>
    <property type="project" value="InterPro"/>
</dbReference>
<dbReference type="PANTHER" id="PTHR43390:SF1">
    <property type="entry name" value="CHLOROPLAST PROCESSING PEPTIDASE"/>
    <property type="match status" value="1"/>
</dbReference>
<comment type="subcellular location">
    <subcellularLocation>
        <location evidence="6">Membrane</location>
        <topology evidence="6">Single-pass type II membrane protein</topology>
    </subcellularLocation>
</comment>
<comment type="catalytic activity">
    <reaction evidence="1 6">
        <text>Cleavage of hydrophobic, N-terminal signal or leader sequences from secreted and periplasmic proteins.</text>
        <dbReference type="EC" id="3.4.21.89"/>
    </reaction>
</comment>
<comment type="caution">
    <text evidence="8">The sequence shown here is derived from an EMBL/GenBank/DDBJ whole genome shotgun (WGS) entry which is preliminary data.</text>
</comment>
<accession>A0A9W6EVW6</accession>